<feature type="region of interest" description="Disordered" evidence="1">
    <location>
        <begin position="1"/>
        <end position="24"/>
    </location>
</feature>
<proteinExistence type="predicted"/>
<evidence type="ECO:0000313" key="3">
    <source>
        <dbReference type="EMBL" id="NGO71433.1"/>
    </source>
</evidence>
<keyword evidence="4" id="KW-1185">Reference proteome</keyword>
<keyword evidence="3" id="KW-0378">Hydrolase</keyword>
<dbReference type="RefSeq" id="WP_165301069.1">
    <property type="nucleotide sequence ID" value="NZ_JAAKZZ010000303.1"/>
</dbReference>
<dbReference type="Gene3D" id="3.40.50.1110">
    <property type="entry name" value="SGNH hydrolase"/>
    <property type="match status" value="1"/>
</dbReference>
<dbReference type="AlphaFoldDB" id="A0A6G4X2F1"/>
<accession>A0A6G4X2F1</accession>
<dbReference type="SUPFAM" id="SSF52266">
    <property type="entry name" value="SGNH hydrolase"/>
    <property type="match status" value="1"/>
</dbReference>
<evidence type="ECO:0000313" key="4">
    <source>
        <dbReference type="Proteomes" id="UP000477722"/>
    </source>
</evidence>
<dbReference type="GO" id="GO:0016787">
    <property type="term" value="F:hydrolase activity"/>
    <property type="evidence" value="ECO:0007669"/>
    <property type="project" value="UniProtKB-KW"/>
</dbReference>
<reference evidence="3 4" key="1">
    <citation type="submission" date="2020-02" db="EMBL/GenBank/DDBJ databases">
        <title>Whole-genome analyses of novel actinobacteria.</title>
        <authorList>
            <person name="Sahin N."/>
            <person name="Tatar D."/>
        </authorList>
    </citation>
    <scope>NUCLEOTIDE SEQUENCE [LARGE SCALE GENOMIC DNA]</scope>
    <source>
        <strain evidence="3 4">SB3404</strain>
    </source>
</reference>
<dbReference type="CDD" id="cd00229">
    <property type="entry name" value="SGNH_hydrolase"/>
    <property type="match status" value="1"/>
</dbReference>
<sequence length="282" mass="30196">MNTETAAQQPLPLPRQRRRRRRPAAVPLVAASACLVAAAVAGCGTSDDEPSKSGAETVRVGPKDSGKKVLWLGDSIAGAQAPPLAAALKASGVQFKNAASDGGGTVVEGDKMSRELAADTWKRLAKHIRDFRPNVIAYQLTTYDWGSPRQQQASYEKLARTARDADAELVLVTTPPFKIDDFYEKYADTFASAPKAARRAAGKSGGHVRFLDASQLWGSDASAAKAQRAKDGIHSCQQGSASFAQWFTKQLGDAYGFTPAPPQKWANTAWTGNKRYAKLGCE</sequence>
<name>A0A6G4X2F1_9ACTN</name>
<organism evidence="3 4">
    <name type="scientific">Streptomyces boncukensis</name>
    <dbReference type="NCBI Taxonomy" id="2711219"/>
    <lineage>
        <taxon>Bacteria</taxon>
        <taxon>Bacillati</taxon>
        <taxon>Actinomycetota</taxon>
        <taxon>Actinomycetes</taxon>
        <taxon>Kitasatosporales</taxon>
        <taxon>Streptomycetaceae</taxon>
        <taxon>Streptomyces</taxon>
    </lineage>
</organism>
<evidence type="ECO:0000256" key="1">
    <source>
        <dbReference type="SAM" id="MobiDB-lite"/>
    </source>
</evidence>
<dbReference type="Proteomes" id="UP000477722">
    <property type="component" value="Unassembled WGS sequence"/>
</dbReference>
<feature type="domain" description="SGNH" evidence="2">
    <location>
        <begin position="45"/>
        <end position="193"/>
    </location>
</feature>
<evidence type="ECO:0000259" key="2">
    <source>
        <dbReference type="Pfam" id="PF19040"/>
    </source>
</evidence>
<gene>
    <name evidence="3" type="ORF">G5C65_24395</name>
</gene>
<protein>
    <submittedName>
        <fullName evidence="3">SGNH/GDSL hydrolase family protein</fullName>
    </submittedName>
</protein>
<dbReference type="InterPro" id="IPR036514">
    <property type="entry name" value="SGNH_hydro_sf"/>
</dbReference>
<dbReference type="InterPro" id="IPR043968">
    <property type="entry name" value="SGNH"/>
</dbReference>
<comment type="caution">
    <text evidence="3">The sequence shown here is derived from an EMBL/GenBank/DDBJ whole genome shotgun (WGS) entry which is preliminary data.</text>
</comment>
<feature type="compositionally biased region" description="Low complexity" evidence="1">
    <location>
        <begin position="1"/>
        <end position="10"/>
    </location>
</feature>
<dbReference type="Pfam" id="PF19040">
    <property type="entry name" value="SGNH"/>
    <property type="match status" value="1"/>
</dbReference>
<dbReference type="EMBL" id="JAAKZZ010000303">
    <property type="protein sequence ID" value="NGO71433.1"/>
    <property type="molecule type" value="Genomic_DNA"/>
</dbReference>